<dbReference type="InterPro" id="IPR050264">
    <property type="entry name" value="Bact_CCA-adding_enz_type3_sf"/>
</dbReference>
<accession>A0A848MBY5</accession>
<dbReference type="InterPro" id="IPR032810">
    <property type="entry name" value="CCA-adding_enz_C"/>
</dbReference>
<dbReference type="PANTHER" id="PTHR46173:SF1">
    <property type="entry name" value="CCA TRNA NUCLEOTIDYLTRANSFERASE 1, MITOCHONDRIAL"/>
    <property type="match status" value="1"/>
</dbReference>
<dbReference type="EC" id="2.7.7.72" evidence="13"/>
<evidence type="ECO:0000256" key="8">
    <source>
        <dbReference type="ARBA" id="ARBA00022884"/>
    </source>
</evidence>
<dbReference type="GO" id="GO:0046872">
    <property type="term" value="F:metal ion binding"/>
    <property type="evidence" value="ECO:0007669"/>
    <property type="project" value="UniProtKB-KW"/>
</dbReference>
<dbReference type="GO" id="GO:0000166">
    <property type="term" value="F:nucleotide binding"/>
    <property type="evidence" value="ECO:0007669"/>
    <property type="project" value="UniProtKB-KW"/>
</dbReference>
<feature type="domain" description="CCA-adding enzyme C-terminal" evidence="12">
    <location>
        <begin position="267"/>
        <end position="421"/>
    </location>
</feature>
<dbReference type="Pfam" id="PF12627">
    <property type="entry name" value="PolyA_pol_RNAbd"/>
    <property type="match status" value="1"/>
</dbReference>
<evidence type="ECO:0000259" key="11">
    <source>
        <dbReference type="Pfam" id="PF12627"/>
    </source>
</evidence>
<evidence type="ECO:0000256" key="5">
    <source>
        <dbReference type="ARBA" id="ARBA00022723"/>
    </source>
</evidence>
<reference evidence="13 14" key="1">
    <citation type="submission" date="2020-04" db="EMBL/GenBank/DDBJ databases">
        <title>Paenibacillus algicola sp. nov., a novel marine bacterium producing alginate lyase.</title>
        <authorList>
            <person name="Huang H."/>
        </authorList>
    </citation>
    <scope>NUCLEOTIDE SEQUENCE [LARGE SCALE GENOMIC DNA]</scope>
    <source>
        <strain evidence="13 14">L7-75</strain>
    </source>
</reference>
<dbReference type="SUPFAM" id="SSF81301">
    <property type="entry name" value="Nucleotidyltransferase"/>
    <property type="match status" value="1"/>
</dbReference>
<dbReference type="Proteomes" id="UP000565468">
    <property type="component" value="Unassembled WGS sequence"/>
</dbReference>
<keyword evidence="5" id="KW-0479">Metal-binding</keyword>
<gene>
    <name evidence="13" type="ORF">HII30_19885</name>
</gene>
<dbReference type="Gene3D" id="3.30.460.10">
    <property type="entry name" value="Beta Polymerase, domain 2"/>
    <property type="match status" value="1"/>
</dbReference>
<evidence type="ECO:0000259" key="10">
    <source>
        <dbReference type="Pfam" id="PF01743"/>
    </source>
</evidence>
<dbReference type="AlphaFoldDB" id="A0A848MBY5"/>
<evidence type="ECO:0000259" key="12">
    <source>
        <dbReference type="Pfam" id="PF13735"/>
    </source>
</evidence>
<dbReference type="Gene3D" id="1.10.3090.10">
    <property type="entry name" value="cca-adding enzyme, domain 2"/>
    <property type="match status" value="1"/>
</dbReference>
<evidence type="ECO:0000256" key="9">
    <source>
        <dbReference type="RuleBase" id="RU003953"/>
    </source>
</evidence>
<keyword evidence="14" id="KW-1185">Reference proteome</keyword>
<keyword evidence="2 9" id="KW-0808">Transferase</keyword>
<evidence type="ECO:0000256" key="4">
    <source>
        <dbReference type="ARBA" id="ARBA00022695"/>
    </source>
</evidence>
<dbReference type="Gene3D" id="1.10.246.80">
    <property type="match status" value="1"/>
</dbReference>
<evidence type="ECO:0000313" key="14">
    <source>
        <dbReference type="Proteomes" id="UP000565468"/>
    </source>
</evidence>
<feature type="domain" description="tRNA nucleotidyltransferase/poly(A) polymerase RNA and SrmB- binding" evidence="11">
    <location>
        <begin position="182"/>
        <end position="234"/>
    </location>
</feature>
<evidence type="ECO:0000256" key="6">
    <source>
        <dbReference type="ARBA" id="ARBA00022741"/>
    </source>
</evidence>
<dbReference type="GO" id="GO:0004810">
    <property type="term" value="F:CCA tRNA nucleotidyltransferase activity"/>
    <property type="evidence" value="ECO:0007669"/>
    <property type="project" value="UniProtKB-EC"/>
</dbReference>
<dbReference type="Pfam" id="PF01743">
    <property type="entry name" value="PolyA_pol"/>
    <property type="match status" value="1"/>
</dbReference>
<comment type="caution">
    <text evidence="13">The sequence shown here is derived from an EMBL/GenBank/DDBJ whole genome shotgun (WGS) entry which is preliminary data.</text>
</comment>
<dbReference type="PANTHER" id="PTHR46173">
    <property type="entry name" value="CCA TRNA NUCLEOTIDYLTRANSFERASE 1, MITOCHONDRIAL"/>
    <property type="match status" value="1"/>
</dbReference>
<dbReference type="SUPFAM" id="SSF81891">
    <property type="entry name" value="Poly A polymerase C-terminal region-like"/>
    <property type="match status" value="1"/>
</dbReference>
<keyword evidence="8 9" id="KW-0694">RNA-binding</keyword>
<evidence type="ECO:0000256" key="2">
    <source>
        <dbReference type="ARBA" id="ARBA00022679"/>
    </source>
</evidence>
<dbReference type="GO" id="GO:0000049">
    <property type="term" value="F:tRNA binding"/>
    <property type="evidence" value="ECO:0007669"/>
    <property type="project" value="TreeGrafter"/>
</dbReference>
<keyword evidence="4 13" id="KW-0548">Nucleotidyltransferase</keyword>
<dbReference type="InterPro" id="IPR043519">
    <property type="entry name" value="NT_sf"/>
</dbReference>
<evidence type="ECO:0000256" key="3">
    <source>
        <dbReference type="ARBA" id="ARBA00022694"/>
    </source>
</evidence>
<dbReference type="EMBL" id="JABBPN010000027">
    <property type="protein sequence ID" value="NMO98016.1"/>
    <property type="molecule type" value="Genomic_DNA"/>
</dbReference>
<dbReference type="CDD" id="cd05398">
    <property type="entry name" value="NT_ClassII-CCAase"/>
    <property type="match status" value="1"/>
</dbReference>
<dbReference type="RefSeq" id="WP_169506787.1">
    <property type="nucleotide sequence ID" value="NZ_JABBPN010000027.1"/>
</dbReference>
<protein>
    <submittedName>
        <fullName evidence="13">CCA tRNA nucleotidyltransferase</fullName>
        <ecNumber evidence="13">2.7.7.72</ecNumber>
    </submittedName>
</protein>
<organism evidence="13 14">
    <name type="scientific">Paenibacillus lemnae</name>
    <dbReference type="NCBI Taxonomy" id="1330551"/>
    <lineage>
        <taxon>Bacteria</taxon>
        <taxon>Bacillati</taxon>
        <taxon>Bacillota</taxon>
        <taxon>Bacilli</taxon>
        <taxon>Bacillales</taxon>
        <taxon>Paenibacillaceae</taxon>
        <taxon>Paenibacillus</taxon>
    </lineage>
</organism>
<keyword evidence="7" id="KW-0460">Magnesium</keyword>
<keyword evidence="3" id="KW-0819">tRNA processing</keyword>
<proteinExistence type="inferred from homology"/>
<sequence>MAEHRESINWKHADPLLVSGSVQVIKTILENGYEAFWVGGCVRDEYMGRNVSDIDITTSALPDVITSLFDRVIPTGIQHGTVTVLAEGQSYEVTTYRVERGSDDHRHPAEIVFVNEIEKDLRRRDFTMNAMALGLEGQWVDPFGGRDDIDKALIRCVGEAKVRFQEDALRMVRCIRFASVFGFMIAKDTWNGLLEVKKTLGWIAMERIRSELDKMMSGPDPLRGLSLIKESGLHLEMKVPFPYQDQEQDVSFIRAIQGVSADQPDIRWALLLMGCKISAAESSDLLRKWTFSNRRRELILGLVKFQEAWDYSLREAQPDADRVLWIQLVLQMGVPAAEAWLQLQEGIRSTGGTALVQIEDARVWLKGMQVKSLKELALTGDELLTSVNRRGGPWMKGLLSHLLFQTAAGYMQNDETVLIEEAKRVIQDEGI</sequence>
<comment type="similarity">
    <text evidence="9">Belongs to the tRNA nucleotidyltransferase/poly(A) polymerase family.</text>
</comment>
<dbReference type="InterPro" id="IPR002646">
    <property type="entry name" value="PolA_pol_head_dom"/>
</dbReference>
<evidence type="ECO:0000256" key="7">
    <source>
        <dbReference type="ARBA" id="ARBA00022842"/>
    </source>
</evidence>
<comment type="cofactor">
    <cofactor evidence="1">
        <name>Mg(2+)</name>
        <dbReference type="ChEBI" id="CHEBI:18420"/>
    </cofactor>
</comment>
<dbReference type="Pfam" id="PF13735">
    <property type="entry name" value="tRNA_NucTran2_2"/>
    <property type="match status" value="1"/>
</dbReference>
<dbReference type="GO" id="GO:0008033">
    <property type="term" value="P:tRNA processing"/>
    <property type="evidence" value="ECO:0007669"/>
    <property type="project" value="UniProtKB-KW"/>
</dbReference>
<evidence type="ECO:0000313" key="13">
    <source>
        <dbReference type="EMBL" id="NMO98016.1"/>
    </source>
</evidence>
<dbReference type="InterPro" id="IPR032828">
    <property type="entry name" value="PolyA_RNA-bd"/>
</dbReference>
<evidence type="ECO:0000256" key="1">
    <source>
        <dbReference type="ARBA" id="ARBA00001946"/>
    </source>
</evidence>
<feature type="domain" description="Poly A polymerase head" evidence="10">
    <location>
        <begin position="36"/>
        <end position="155"/>
    </location>
</feature>
<name>A0A848MBY5_PAELE</name>
<dbReference type="NCBIfam" id="NF009814">
    <property type="entry name" value="PRK13299.1"/>
    <property type="match status" value="1"/>
</dbReference>
<keyword evidence="6" id="KW-0547">Nucleotide-binding</keyword>